<dbReference type="EMBL" id="JARKHS020009353">
    <property type="protein sequence ID" value="KAK8779943.1"/>
    <property type="molecule type" value="Genomic_DNA"/>
</dbReference>
<keyword evidence="3" id="KW-1185">Reference proteome</keyword>
<protein>
    <submittedName>
        <fullName evidence="2">Uncharacterized protein</fullName>
    </submittedName>
</protein>
<dbReference type="AlphaFoldDB" id="A0AAQ4EZR0"/>
<organism evidence="2 3">
    <name type="scientific">Amblyomma americanum</name>
    <name type="common">Lone star tick</name>
    <dbReference type="NCBI Taxonomy" id="6943"/>
    <lineage>
        <taxon>Eukaryota</taxon>
        <taxon>Metazoa</taxon>
        <taxon>Ecdysozoa</taxon>
        <taxon>Arthropoda</taxon>
        <taxon>Chelicerata</taxon>
        <taxon>Arachnida</taxon>
        <taxon>Acari</taxon>
        <taxon>Parasitiformes</taxon>
        <taxon>Ixodida</taxon>
        <taxon>Ixodoidea</taxon>
        <taxon>Ixodidae</taxon>
        <taxon>Amblyomminae</taxon>
        <taxon>Amblyomma</taxon>
    </lineage>
</organism>
<evidence type="ECO:0000256" key="1">
    <source>
        <dbReference type="SAM" id="MobiDB-lite"/>
    </source>
</evidence>
<comment type="caution">
    <text evidence="2">The sequence shown here is derived from an EMBL/GenBank/DDBJ whole genome shotgun (WGS) entry which is preliminary data.</text>
</comment>
<gene>
    <name evidence="2" type="ORF">V5799_018715</name>
</gene>
<reference evidence="2 3" key="1">
    <citation type="journal article" date="2023" name="Arcadia Sci">
        <title>De novo assembly of a long-read Amblyomma americanum tick genome.</title>
        <authorList>
            <person name="Chou S."/>
            <person name="Poskanzer K.E."/>
            <person name="Rollins M."/>
            <person name="Thuy-Boun P.S."/>
        </authorList>
    </citation>
    <scope>NUCLEOTIDE SEQUENCE [LARGE SCALE GENOMIC DNA]</scope>
    <source>
        <strain evidence="2">F_SG_1</strain>
        <tissue evidence="2">Salivary glands</tissue>
    </source>
</reference>
<feature type="region of interest" description="Disordered" evidence="1">
    <location>
        <begin position="37"/>
        <end position="89"/>
    </location>
</feature>
<accession>A0AAQ4EZR0</accession>
<name>A0AAQ4EZR0_AMBAM</name>
<sequence length="526" mass="58888">MNSWAKRARSLHYSCSAPQLSSTTTSTARTVRYPSTASSSCGLRLSDIEDSDPHGETSPPPSAATDIALPERSPRPRANDRHVGSLKQDEEPFLARVEVNRAASPIHRDIVSDVSVPKVVCVSIFTVACCVVGMQLVVHKVSGLREDATDTGSDEGNTTEAVLDLQHSKDHELGIVVRAYKILEGTENETRMRGKWITTLPSPVPTNDRDRKEERKEQEIAASDKATGLTYGVQLGPSAPLLIQKGTPSSQVPSTADATFDILGLQRNYTMLDTSKPPDLVFSAEKHPREDPQYEPSLLVNLIGDQIHQEGLGPEYFPPVPWADPTWWGLFGYSIKRIVLTSRLDPVVFTDIEDTTWGLFTYRIYNVTVDGLAFVRRGGDNSVSVEECGIEARVAFTFENVRFRVYASTFLFTVRIDVFVYEADFILEVHESDKTLKIQDYQLNFTVPIRMDAYVLTPIIGPLAEVFGRYTNRLFSEEETERLKVASRKYVERALLKVQEFITDPASMMPWDKSIIESYRRSKGEI</sequence>
<dbReference type="Proteomes" id="UP001321473">
    <property type="component" value="Unassembled WGS sequence"/>
</dbReference>
<evidence type="ECO:0000313" key="3">
    <source>
        <dbReference type="Proteomes" id="UP001321473"/>
    </source>
</evidence>
<proteinExistence type="predicted"/>
<evidence type="ECO:0000313" key="2">
    <source>
        <dbReference type="EMBL" id="KAK8779943.1"/>
    </source>
</evidence>
<feature type="compositionally biased region" description="Basic and acidic residues" evidence="1">
    <location>
        <begin position="72"/>
        <end position="89"/>
    </location>
</feature>